<gene>
    <name evidence="7" type="ORF">E0L32_001367</name>
</gene>
<feature type="compositionally biased region" description="Basic and acidic residues" evidence="5">
    <location>
        <begin position="70"/>
        <end position="79"/>
    </location>
</feature>
<feature type="transmembrane region" description="Helical" evidence="6">
    <location>
        <begin position="441"/>
        <end position="462"/>
    </location>
</feature>
<keyword evidence="4 6" id="KW-0472">Membrane</keyword>
<dbReference type="InParanoid" id="A0A507B0U9"/>
<feature type="region of interest" description="Disordered" evidence="5">
    <location>
        <begin position="1"/>
        <end position="110"/>
    </location>
</feature>
<keyword evidence="2 6" id="KW-0812">Transmembrane</keyword>
<dbReference type="InterPro" id="IPR036259">
    <property type="entry name" value="MFS_trans_sf"/>
</dbReference>
<dbReference type="InterPro" id="IPR049680">
    <property type="entry name" value="FLVCR1-2_SLC49-like"/>
</dbReference>
<evidence type="ECO:0000313" key="8">
    <source>
        <dbReference type="Proteomes" id="UP000319257"/>
    </source>
</evidence>
<dbReference type="Gene3D" id="1.20.1250.20">
    <property type="entry name" value="MFS general substrate transporter like domains"/>
    <property type="match status" value="1"/>
</dbReference>
<dbReference type="GeneID" id="41968814"/>
<dbReference type="OrthoDB" id="422206at2759"/>
<evidence type="ECO:0000256" key="5">
    <source>
        <dbReference type="SAM" id="MobiDB-lite"/>
    </source>
</evidence>
<feature type="compositionally biased region" description="Basic and acidic residues" evidence="5">
    <location>
        <begin position="36"/>
        <end position="45"/>
    </location>
</feature>
<comment type="caution">
    <text evidence="7">The sequence shown here is derived from an EMBL/GenBank/DDBJ whole genome shotgun (WGS) entry which is preliminary data.</text>
</comment>
<feature type="transmembrane region" description="Helical" evidence="6">
    <location>
        <begin position="164"/>
        <end position="182"/>
    </location>
</feature>
<dbReference type="STRING" id="1093900.A0A507B0U9"/>
<evidence type="ECO:0000256" key="1">
    <source>
        <dbReference type="ARBA" id="ARBA00004141"/>
    </source>
</evidence>
<keyword evidence="8" id="KW-1185">Reference proteome</keyword>
<dbReference type="PANTHER" id="PTHR10924">
    <property type="entry name" value="MAJOR FACILITATOR SUPERFAMILY PROTEIN-RELATED"/>
    <property type="match status" value="1"/>
</dbReference>
<feature type="compositionally biased region" description="Polar residues" evidence="5">
    <location>
        <begin position="46"/>
        <end position="69"/>
    </location>
</feature>
<evidence type="ECO:0008006" key="9">
    <source>
        <dbReference type="Google" id="ProtNLM"/>
    </source>
</evidence>
<feature type="transmembrane region" description="Helical" evidence="6">
    <location>
        <begin position="545"/>
        <end position="566"/>
    </location>
</feature>
<accession>A0A507B0U9</accession>
<feature type="transmembrane region" description="Helical" evidence="6">
    <location>
        <begin position="414"/>
        <end position="434"/>
    </location>
</feature>
<feature type="transmembrane region" description="Helical" evidence="6">
    <location>
        <begin position="324"/>
        <end position="345"/>
    </location>
</feature>
<comment type="subcellular location">
    <subcellularLocation>
        <location evidence="1">Membrane</location>
        <topology evidence="1">Multi-pass membrane protein</topology>
    </subcellularLocation>
</comment>
<feature type="transmembrane region" description="Helical" evidence="6">
    <location>
        <begin position="375"/>
        <end position="394"/>
    </location>
</feature>
<keyword evidence="3 6" id="KW-1133">Transmembrane helix</keyword>
<feature type="compositionally biased region" description="Low complexity" evidence="5">
    <location>
        <begin position="20"/>
        <end position="35"/>
    </location>
</feature>
<dbReference type="SUPFAM" id="SSF103473">
    <property type="entry name" value="MFS general substrate transporter"/>
    <property type="match status" value="1"/>
</dbReference>
<dbReference type="EMBL" id="SKBQ01000005">
    <property type="protein sequence ID" value="TPX10170.1"/>
    <property type="molecule type" value="Genomic_DNA"/>
</dbReference>
<dbReference type="GO" id="GO:0016020">
    <property type="term" value="C:membrane"/>
    <property type="evidence" value="ECO:0007669"/>
    <property type="project" value="UniProtKB-SubCell"/>
</dbReference>
<feature type="transmembrane region" description="Helical" evidence="6">
    <location>
        <begin position="202"/>
        <end position="223"/>
    </location>
</feature>
<name>A0A507B0U9_9PEZI</name>
<feature type="compositionally biased region" description="Gly residues" evidence="5">
    <location>
        <begin position="97"/>
        <end position="108"/>
    </location>
</feature>
<evidence type="ECO:0000256" key="3">
    <source>
        <dbReference type="ARBA" id="ARBA00022989"/>
    </source>
</evidence>
<dbReference type="GO" id="GO:0022857">
    <property type="term" value="F:transmembrane transporter activity"/>
    <property type="evidence" value="ECO:0007669"/>
    <property type="project" value="InterPro"/>
</dbReference>
<proteinExistence type="predicted"/>
<dbReference type="Pfam" id="PF07690">
    <property type="entry name" value="MFS_1"/>
    <property type="match status" value="1"/>
</dbReference>
<dbReference type="AlphaFoldDB" id="A0A507B0U9"/>
<dbReference type="RefSeq" id="XP_030991881.1">
    <property type="nucleotide sequence ID" value="XM_031135438.1"/>
</dbReference>
<reference evidence="7 8" key="1">
    <citation type="submission" date="2019-06" db="EMBL/GenBank/DDBJ databases">
        <title>Draft genome sequence of the filamentous fungus Phialemoniopsis curvata isolated from diesel fuel.</title>
        <authorList>
            <person name="Varaljay V.A."/>
            <person name="Lyon W.J."/>
            <person name="Crouch A.L."/>
            <person name="Drake C.E."/>
            <person name="Hollomon J.M."/>
            <person name="Nadeau L.J."/>
            <person name="Nunn H.S."/>
            <person name="Stevenson B.S."/>
            <person name="Bojanowski C.L."/>
            <person name="Crookes-Goodson W.J."/>
        </authorList>
    </citation>
    <scope>NUCLEOTIDE SEQUENCE [LARGE SCALE GENOMIC DNA]</scope>
    <source>
        <strain evidence="7 8">D216</strain>
    </source>
</reference>
<dbReference type="Proteomes" id="UP000319257">
    <property type="component" value="Unassembled WGS sequence"/>
</dbReference>
<protein>
    <recommendedName>
        <fullName evidence="9">Major facilitator superfamily transporter</fullName>
    </recommendedName>
</protein>
<evidence type="ECO:0000256" key="4">
    <source>
        <dbReference type="ARBA" id="ARBA00023136"/>
    </source>
</evidence>
<evidence type="ECO:0000313" key="7">
    <source>
        <dbReference type="EMBL" id="TPX10170.1"/>
    </source>
</evidence>
<feature type="transmembrane region" description="Helical" evidence="6">
    <location>
        <begin position="258"/>
        <end position="276"/>
    </location>
</feature>
<feature type="compositionally biased region" description="Pro residues" evidence="5">
    <location>
        <begin position="9"/>
        <end position="19"/>
    </location>
</feature>
<sequence>MSGPVAPAQQPPPPPPPPHTATETIEPNHTTTTTTRNDRASRDSGIDNSELTPATTAGTPSRDMGSSNSRDWKELKDEAAEPAAADRPSSRDTAQGRRGGGQEGGAGADGDAIELADRSHRQWPFFGHSKGRGGGRGATSNVNVTAVAADGSSAVFYKVYKRRWFGLIQLTLLNVIVSWDWLTFSPVSSQSAEFFNTTETNINWLSTAFLFSFVFITPAVIYVLHEGPKISIITASVLVLAGNWIRYGGVRSSGSGNFGVVMFGQILTGLAQPFVLSAPTRYSDLWFTNRGRVAATALTSLANPFGAALGQLIVPMWVSTPKDIPNMVLYVSIISSVCSIPSFFVPKEPPTPVAPSSETPKTSLRESVRILSTSLEFWLIFVPFSVYVGFFNSVSSLLNQIMGPYGYSDDEAGIGGAMLIVVGLVSSAITSPILDRTKGFLVAIKVAVPVIALSLLAFVWMPETKASGGLAGPYVVLAALGASAFSLVPVAVEMLVEVTHPISPEVTSTLGWGGGQLLGGCFILISDALKDGGPAASPPGNMKRALVFTAAVALAVVPLPLCLGLFGRREHVRLRRVRSDEMMRRHRGAVAGDEAS</sequence>
<feature type="transmembrane region" description="Helical" evidence="6">
    <location>
        <begin position="297"/>
        <end position="318"/>
    </location>
</feature>
<feature type="transmembrane region" description="Helical" evidence="6">
    <location>
        <begin position="474"/>
        <end position="496"/>
    </location>
</feature>
<evidence type="ECO:0000256" key="6">
    <source>
        <dbReference type="SAM" id="Phobius"/>
    </source>
</evidence>
<evidence type="ECO:0000256" key="2">
    <source>
        <dbReference type="ARBA" id="ARBA00022692"/>
    </source>
</evidence>
<dbReference type="PANTHER" id="PTHR10924:SF6">
    <property type="entry name" value="SOLUTE CARRIER FAMILY 49 MEMBER A3"/>
    <property type="match status" value="1"/>
</dbReference>
<organism evidence="7 8">
    <name type="scientific">Thyridium curvatum</name>
    <dbReference type="NCBI Taxonomy" id="1093900"/>
    <lineage>
        <taxon>Eukaryota</taxon>
        <taxon>Fungi</taxon>
        <taxon>Dikarya</taxon>
        <taxon>Ascomycota</taxon>
        <taxon>Pezizomycotina</taxon>
        <taxon>Sordariomycetes</taxon>
        <taxon>Sordariomycetidae</taxon>
        <taxon>Thyridiales</taxon>
        <taxon>Thyridiaceae</taxon>
        <taxon>Thyridium</taxon>
    </lineage>
</organism>
<dbReference type="InterPro" id="IPR011701">
    <property type="entry name" value="MFS"/>
</dbReference>